<keyword evidence="2" id="KW-1185">Reference proteome</keyword>
<evidence type="ECO:0000313" key="1">
    <source>
        <dbReference type="EMBL" id="RUT08179.1"/>
    </source>
</evidence>
<name>A0A433VQ09_9CYAN</name>
<dbReference type="AlphaFoldDB" id="A0A433VQ09"/>
<dbReference type="Proteomes" id="UP000271624">
    <property type="component" value="Unassembled WGS sequence"/>
</dbReference>
<reference evidence="1" key="2">
    <citation type="journal article" date="2019" name="Genome Biol. Evol.">
        <title>Day and night: Metabolic profiles and evolutionary relationships of six axenic non-marine cyanobacteria.</title>
        <authorList>
            <person name="Will S.E."/>
            <person name="Henke P."/>
            <person name="Boedeker C."/>
            <person name="Huang S."/>
            <person name="Brinkmann H."/>
            <person name="Rohde M."/>
            <person name="Jarek M."/>
            <person name="Friedl T."/>
            <person name="Seufert S."/>
            <person name="Schumacher M."/>
            <person name="Overmann J."/>
            <person name="Neumann-Schaal M."/>
            <person name="Petersen J."/>
        </authorList>
    </citation>
    <scope>NUCLEOTIDE SEQUENCE [LARGE SCALE GENOMIC DNA]</scope>
    <source>
        <strain evidence="1">PCC 7102</strain>
    </source>
</reference>
<accession>A0A433VQ09</accession>
<dbReference type="RefSeq" id="WP_127080027.1">
    <property type="nucleotide sequence ID" value="NZ_RSCL01000003.1"/>
</dbReference>
<evidence type="ECO:0000313" key="2">
    <source>
        <dbReference type="Proteomes" id="UP000271624"/>
    </source>
</evidence>
<reference evidence="1" key="1">
    <citation type="submission" date="2018-12" db="EMBL/GenBank/DDBJ databases">
        <authorList>
            <person name="Will S."/>
            <person name="Neumann-Schaal M."/>
            <person name="Henke P."/>
        </authorList>
    </citation>
    <scope>NUCLEOTIDE SEQUENCE</scope>
    <source>
        <strain evidence="1">PCC 7102</strain>
    </source>
</reference>
<organism evidence="1 2">
    <name type="scientific">Dulcicalothrix desertica PCC 7102</name>
    <dbReference type="NCBI Taxonomy" id="232991"/>
    <lineage>
        <taxon>Bacteria</taxon>
        <taxon>Bacillati</taxon>
        <taxon>Cyanobacteriota</taxon>
        <taxon>Cyanophyceae</taxon>
        <taxon>Nostocales</taxon>
        <taxon>Calotrichaceae</taxon>
        <taxon>Dulcicalothrix</taxon>
    </lineage>
</organism>
<gene>
    <name evidence="1" type="ORF">DSM106972_013470</name>
</gene>
<comment type="caution">
    <text evidence="1">The sequence shown here is derived from an EMBL/GenBank/DDBJ whole genome shotgun (WGS) entry which is preliminary data.</text>
</comment>
<sequence length="120" mass="13736">MNNIGDLLHPSLEQLVREIKAFNHAWKASSELFGKDSPLSTSTRDLKNCLQVRLLLSYAPEQVYLAIDTKTEASEPLYGLRLRQTIGEWTDADHLPVRVVEEWVKKKLLTPTQVETFKKS</sequence>
<proteinExistence type="predicted"/>
<dbReference type="OrthoDB" id="460761at2"/>
<protein>
    <submittedName>
        <fullName evidence="1">Uncharacterized protein</fullName>
    </submittedName>
</protein>
<dbReference type="EMBL" id="RSCL01000003">
    <property type="protein sequence ID" value="RUT08179.1"/>
    <property type="molecule type" value="Genomic_DNA"/>
</dbReference>